<dbReference type="GO" id="GO:0005829">
    <property type="term" value="C:cytosol"/>
    <property type="evidence" value="ECO:0007669"/>
    <property type="project" value="TreeGrafter"/>
</dbReference>
<dbReference type="EMBL" id="CP039126">
    <property type="protein sequence ID" value="QMW78164.1"/>
    <property type="molecule type" value="Genomic_DNA"/>
</dbReference>
<evidence type="ECO:0000313" key="3">
    <source>
        <dbReference type="EMBL" id="QMW78164.1"/>
    </source>
</evidence>
<proteinExistence type="predicted"/>
<reference evidence="3 4" key="1">
    <citation type="submission" date="2019-04" db="EMBL/GenBank/DDBJ databases">
        <authorList>
            <person name="Schori C."/>
            <person name="Ahrens C."/>
        </authorList>
    </citation>
    <scope>NUCLEOTIDE SEQUENCE [LARGE SCALE GENOMIC DNA]</scope>
    <source>
        <strain evidence="3 4">DSM 2950</strain>
    </source>
</reference>
<evidence type="ECO:0000313" key="4">
    <source>
        <dbReference type="Proteomes" id="UP000515789"/>
    </source>
</evidence>
<evidence type="ECO:0000256" key="1">
    <source>
        <dbReference type="ARBA" id="ARBA00023027"/>
    </source>
</evidence>
<dbReference type="Proteomes" id="UP000515789">
    <property type="component" value="Chromosome"/>
</dbReference>
<dbReference type="CDD" id="cd02062">
    <property type="entry name" value="Nitro_FMN_reductase"/>
    <property type="match status" value="1"/>
</dbReference>
<dbReference type="PANTHER" id="PTHR23026:SF125">
    <property type="entry name" value="OXYGEN-INSENSITIVE NAD(P)H NITROREDUCTASE"/>
    <property type="match status" value="1"/>
</dbReference>
<feature type="domain" description="Nitroreductase" evidence="2">
    <location>
        <begin position="8"/>
        <end position="153"/>
    </location>
</feature>
<dbReference type="GeneID" id="75050659"/>
<evidence type="ECO:0000259" key="2">
    <source>
        <dbReference type="Pfam" id="PF00881"/>
    </source>
</evidence>
<dbReference type="InterPro" id="IPR050627">
    <property type="entry name" value="Nitroreductase/BluB"/>
</dbReference>
<protein>
    <submittedName>
        <fullName evidence="3">NAD(P)H nitroreductase</fullName>
    </submittedName>
</protein>
<dbReference type="InterPro" id="IPR029479">
    <property type="entry name" value="Nitroreductase"/>
</dbReference>
<dbReference type="Pfam" id="PF00881">
    <property type="entry name" value="Nitroreductase"/>
    <property type="match status" value="1"/>
</dbReference>
<dbReference type="PANTHER" id="PTHR23026">
    <property type="entry name" value="NADPH NITROREDUCTASE"/>
    <property type="match status" value="1"/>
</dbReference>
<gene>
    <name evidence="3" type="ORF">E5259_11465</name>
</gene>
<sequence>MNTVMENILTRRSIRAFKNKEIPREELEQIVQAGLYAPSGQNRQTWKFTVVTDREKIRKLAEVIGRKLGRDGYDMYSPQVLIIPSNEKENPHSMEDNACAMENMFLAAHSLGIGSVWINQLRDICGDPEVREILSGWEIPESHCVFGMAALGYAAGSEKKEVRKTGEVHFVE</sequence>
<dbReference type="Gene3D" id="3.40.109.10">
    <property type="entry name" value="NADH Oxidase"/>
    <property type="match status" value="1"/>
</dbReference>
<dbReference type="GO" id="GO:0046857">
    <property type="term" value="F:oxidoreductase activity, acting on other nitrogenous compounds as donors, with NAD or NADP as acceptor"/>
    <property type="evidence" value="ECO:0007669"/>
    <property type="project" value="TreeGrafter"/>
</dbReference>
<dbReference type="AlphaFoldDB" id="A0A7G5MU71"/>
<dbReference type="InterPro" id="IPR000415">
    <property type="entry name" value="Nitroreductase-like"/>
</dbReference>
<accession>A0A7G5MU71</accession>
<dbReference type="RefSeq" id="WP_018597618.1">
    <property type="nucleotide sequence ID" value="NZ_AP031416.1"/>
</dbReference>
<keyword evidence="1" id="KW-0520">NAD</keyword>
<dbReference type="GO" id="GO:0046256">
    <property type="term" value="P:2,4,6-trinitrotoluene catabolic process"/>
    <property type="evidence" value="ECO:0007669"/>
    <property type="project" value="TreeGrafter"/>
</dbReference>
<dbReference type="SUPFAM" id="SSF55469">
    <property type="entry name" value="FMN-dependent nitroreductase-like"/>
    <property type="match status" value="1"/>
</dbReference>
<name>A0A7G5MU71_9FIRM</name>
<organism evidence="3 4">
    <name type="scientific">Blautia producta</name>
    <dbReference type="NCBI Taxonomy" id="33035"/>
    <lineage>
        <taxon>Bacteria</taxon>
        <taxon>Bacillati</taxon>
        <taxon>Bacillota</taxon>
        <taxon>Clostridia</taxon>
        <taxon>Lachnospirales</taxon>
        <taxon>Lachnospiraceae</taxon>
        <taxon>Blautia</taxon>
    </lineage>
</organism>